<dbReference type="EMBL" id="BARS01004181">
    <property type="protein sequence ID" value="GAF74254.1"/>
    <property type="molecule type" value="Genomic_DNA"/>
</dbReference>
<proteinExistence type="predicted"/>
<reference evidence="1" key="1">
    <citation type="journal article" date="2014" name="Front. Microbiol.">
        <title>High frequency of phylogenetically diverse reductive dehalogenase-homologous genes in deep subseafloor sedimentary metagenomes.</title>
        <authorList>
            <person name="Kawai M."/>
            <person name="Futagami T."/>
            <person name="Toyoda A."/>
            <person name="Takaki Y."/>
            <person name="Nishi S."/>
            <person name="Hori S."/>
            <person name="Arai W."/>
            <person name="Tsubouchi T."/>
            <person name="Morono Y."/>
            <person name="Uchiyama I."/>
            <person name="Ito T."/>
            <person name="Fujiyama A."/>
            <person name="Inagaki F."/>
            <person name="Takami H."/>
        </authorList>
    </citation>
    <scope>NUCLEOTIDE SEQUENCE</scope>
    <source>
        <strain evidence="1">Expedition CK06-06</strain>
    </source>
</reference>
<accession>X0RZK5</accession>
<gene>
    <name evidence="1" type="ORF">S01H1_08151</name>
</gene>
<feature type="non-terminal residue" evidence="1">
    <location>
        <position position="117"/>
    </location>
</feature>
<comment type="caution">
    <text evidence="1">The sequence shown here is derived from an EMBL/GenBank/DDBJ whole genome shotgun (WGS) entry which is preliminary data.</text>
</comment>
<name>X0RZK5_9ZZZZ</name>
<dbReference type="AlphaFoldDB" id="X0RZK5"/>
<sequence length="117" mass="13102">MDGHMDISSLLQAILDPRLNRSAWFKEIVKPGDVFNLKIIEVQDNHRVLVDLGKFRALAEIKFPVKAGAELLVKVGDTDGQLRLQVVDPDSKDLAGRKNVLGRLEILSLDVFNKIRS</sequence>
<protein>
    <submittedName>
        <fullName evidence="1">Uncharacterized protein</fullName>
    </submittedName>
</protein>
<organism evidence="1">
    <name type="scientific">marine sediment metagenome</name>
    <dbReference type="NCBI Taxonomy" id="412755"/>
    <lineage>
        <taxon>unclassified sequences</taxon>
        <taxon>metagenomes</taxon>
        <taxon>ecological metagenomes</taxon>
    </lineage>
</organism>
<evidence type="ECO:0000313" key="1">
    <source>
        <dbReference type="EMBL" id="GAF74254.1"/>
    </source>
</evidence>